<evidence type="ECO:0000256" key="6">
    <source>
        <dbReference type="SAM" id="SignalP"/>
    </source>
</evidence>
<dbReference type="Gene3D" id="3.10.105.10">
    <property type="entry name" value="Dipeptide-binding Protein, Domain 3"/>
    <property type="match status" value="1"/>
</dbReference>
<accession>A0A9D1KS26</accession>
<dbReference type="Gene3D" id="3.40.190.10">
    <property type="entry name" value="Periplasmic binding protein-like II"/>
    <property type="match status" value="1"/>
</dbReference>
<feature type="domain" description="Solute-binding protein family 5" evidence="7">
    <location>
        <begin position="100"/>
        <end position="476"/>
    </location>
</feature>
<dbReference type="SUPFAM" id="SSF53850">
    <property type="entry name" value="Periplasmic binding protein-like II"/>
    <property type="match status" value="1"/>
</dbReference>
<dbReference type="InterPro" id="IPR000914">
    <property type="entry name" value="SBP_5_dom"/>
</dbReference>
<keyword evidence="3" id="KW-0813">Transport</keyword>
<organism evidence="8 9">
    <name type="scientific">Candidatus Faecivivens stercoripullorum</name>
    <dbReference type="NCBI Taxonomy" id="2840805"/>
    <lineage>
        <taxon>Bacteria</taxon>
        <taxon>Bacillati</taxon>
        <taxon>Bacillota</taxon>
        <taxon>Clostridia</taxon>
        <taxon>Eubacteriales</taxon>
        <taxon>Oscillospiraceae</taxon>
        <taxon>Oscillospiraceae incertae sedis</taxon>
        <taxon>Candidatus Faecivivens</taxon>
    </lineage>
</organism>
<sequence length="570" mass="62796">MKKILAALLSGILTVSALSGCGTYTTDEFTAGSDSTAASESTASEDASGESQTTSGDGSTFTFIGGNPVTLNPILSQSTDDGNTFYLLQSGLFRYYRDEVYNEICDEYTVSDDGLVYNFHLREANWSDGTPITAEQFAYSIQCALNPEMGSPSASTYENVVGAMAYNSGEGSWDDVGVKVIDDQNLEITLETPDDIFILTLATSGLYPLQQDFVEAQGEKLGSSVDTMQYSGPYVLTEWKLDSSLTFTKNPEYWNADESFPVETVTLLKVDDANTIYSMFEAGEVDAIASVPAQYRDLLADYTTTQSGGDGLMYLWFNAGADETEGDRVMANDNFRLALNYALDRSSIMAAIDPMMQPYSRLMIPVYDGLNGGSYVDEYPIDCPPVEGDVEKAQEYLDLALEELGYSSVEELPEMNFVTWDADRQKLMCEAIIDQWKQNLGITSIQLDQYPIGTAIGMYMSNDYDIFAISLSASLSLEDSLENYVTGGDYNNGIWNCPEYDEIVAQLQTETDEATRFELIQQAEQLLVTGSSIVPFYALTTTYAVQDYVDGFYMPTFGSGFQINELQINK</sequence>
<dbReference type="PANTHER" id="PTHR30290">
    <property type="entry name" value="PERIPLASMIC BINDING COMPONENT OF ABC TRANSPORTER"/>
    <property type="match status" value="1"/>
</dbReference>
<dbReference type="CDD" id="cd08504">
    <property type="entry name" value="PBP2_OppA"/>
    <property type="match status" value="1"/>
</dbReference>
<dbReference type="Pfam" id="PF00496">
    <property type="entry name" value="SBP_bac_5"/>
    <property type="match status" value="1"/>
</dbReference>
<dbReference type="AlphaFoldDB" id="A0A9D1KS26"/>
<dbReference type="Gene3D" id="3.90.76.10">
    <property type="entry name" value="Dipeptide-binding Protein, Domain 1"/>
    <property type="match status" value="1"/>
</dbReference>
<proteinExistence type="inferred from homology"/>
<dbReference type="GO" id="GO:0043190">
    <property type="term" value="C:ATP-binding cassette (ABC) transporter complex"/>
    <property type="evidence" value="ECO:0007669"/>
    <property type="project" value="InterPro"/>
</dbReference>
<dbReference type="EMBL" id="DVLW01000069">
    <property type="protein sequence ID" value="HIT94046.1"/>
    <property type="molecule type" value="Genomic_DNA"/>
</dbReference>
<dbReference type="PANTHER" id="PTHR30290:SF10">
    <property type="entry name" value="PERIPLASMIC OLIGOPEPTIDE-BINDING PROTEIN-RELATED"/>
    <property type="match status" value="1"/>
</dbReference>
<evidence type="ECO:0000256" key="5">
    <source>
        <dbReference type="SAM" id="MobiDB-lite"/>
    </source>
</evidence>
<comment type="caution">
    <text evidence="8">The sequence shown here is derived from an EMBL/GenBank/DDBJ whole genome shotgun (WGS) entry which is preliminary data.</text>
</comment>
<dbReference type="InterPro" id="IPR039424">
    <property type="entry name" value="SBP_5"/>
</dbReference>
<name>A0A9D1KS26_9FIRM</name>
<evidence type="ECO:0000313" key="9">
    <source>
        <dbReference type="Proteomes" id="UP000824160"/>
    </source>
</evidence>
<evidence type="ECO:0000256" key="1">
    <source>
        <dbReference type="ARBA" id="ARBA00004196"/>
    </source>
</evidence>
<evidence type="ECO:0000256" key="2">
    <source>
        <dbReference type="ARBA" id="ARBA00005695"/>
    </source>
</evidence>
<dbReference type="GO" id="GO:1904680">
    <property type="term" value="F:peptide transmembrane transporter activity"/>
    <property type="evidence" value="ECO:0007669"/>
    <property type="project" value="TreeGrafter"/>
</dbReference>
<evidence type="ECO:0000313" key="8">
    <source>
        <dbReference type="EMBL" id="HIT94046.1"/>
    </source>
</evidence>
<dbReference type="Proteomes" id="UP000824160">
    <property type="component" value="Unassembled WGS sequence"/>
</dbReference>
<feature type="chain" id="PRO_5038865948" description="Solute-binding protein family 5 domain-containing protein" evidence="6">
    <location>
        <begin position="20"/>
        <end position="570"/>
    </location>
</feature>
<dbReference type="GO" id="GO:0042597">
    <property type="term" value="C:periplasmic space"/>
    <property type="evidence" value="ECO:0007669"/>
    <property type="project" value="UniProtKB-ARBA"/>
</dbReference>
<evidence type="ECO:0000256" key="4">
    <source>
        <dbReference type="ARBA" id="ARBA00022729"/>
    </source>
</evidence>
<gene>
    <name evidence="8" type="ORF">IAC43_02565</name>
</gene>
<feature type="region of interest" description="Disordered" evidence="5">
    <location>
        <begin position="31"/>
        <end position="59"/>
    </location>
</feature>
<feature type="compositionally biased region" description="Low complexity" evidence="5">
    <location>
        <begin position="31"/>
        <end position="51"/>
    </location>
</feature>
<reference evidence="8" key="1">
    <citation type="submission" date="2020-10" db="EMBL/GenBank/DDBJ databases">
        <authorList>
            <person name="Gilroy R."/>
        </authorList>
    </citation>
    <scope>NUCLEOTIDE SEQUENCE</scope>
    <source>
        <strain evidence="8">ChiBcec7-5410</strain>
    </source>
</reference>
<keyword evidence="4 6" id="KW-0732">Signal</keyword>
<feature type="signal peptide" evidence="6">
    <location>
        <begin position="1"/>
        <end position="19"/>
    </location>
</feature>
<protein>
    <recommendedName>
        <fullName evidence="7">Solute-binding protein family 5 domain-containing protein</fullName>
    </recommendedName>
</protein>
<dbReference type="GO" id="GO:0030313">
    <property type="term" value="C:cell envelope"/>
    <property type="evidence" value="ECO:0007669"/>
    <property type="project" value="UniProtKB-SubCell"/>
</dbReference>
<dbReference type="PROSITE" id="PS51257">
    <property type="entry name" value="PROKAR_LIPOPROTEIN"/>
    <property type="match status" value="1"/>
</dbReference>
<reference evidence="8" key="2">
    <citation type="journal article" date="2021" name="PeerJ">
        <title>Extensive microbial diversity within the chicken gut microbiome revealed by metagenomics and culture.</title>
        <authorList>
            <person name="Gilroy R."/>
            <person name="Ravi A."/>
            <person name="Getino M."/>
            <person name="Pursley I."/>
            <person name="Horton D.L."/>
            <person name="Alikhan N.F."/>
            <person name="Baker D."/>
            <person name="Gharbi K."/>
            <person name="Hall N."/>
            <person name="Watson M."/>
            <person name="Adriaenssens E.M."/>
            <person name="Foster-Nyarko E."/>
            <person name="Jarju S."/>
            <person name="Secka A."/>
            <person name="Antonio M."/>
            <person name="Oren A."/>
            <person name="Chaudhuri R.R."/>
            <person name="La Ragione R."/>
            <person name="Hildebrand F."/>
            <person name="Pallen M.J."/>
        </authorList>
    </citation>
    <scope>NUCLEOTIDE SEQUENCE</scope>
    <source>
        <strain evidence="8">ChiBcec7-5410</strain>
    </source>
</reference>
<comment type="subcellular location">
    <subcellularLocation>
        <location evidence="1">Cell envelope</location>
    </subcellularLocation>
</comment>
<dbReference type="GO" id="GO:0015833">
    <property type="term" value="P:peptide transport"/>
    <property type="evidence" value="ECO:0007669"/>
    <property type="project" value="TreeGrafter"/>
</dbReference>
<evidence type="ECO:0000259" key="7">
    <source>
        <dbReference type="Pfam" id="PF00496"/>
    </source>
</evidence>
<comment type="similarity">
    <text evidence="2">Belongs to the bacterial solute-binding protein 5 family.</text>
</comment>
<dbReference type="InterPro" id="IPR030678">
    <property type="entry name" value="Peptide/Ni-bd"/>
</dbReference>
<dbReference type="PIRSF" id="PIRSF002741">
    <property type="entry name" value="MppA"/>
    <property type="match status" value="1"/>
</dbReference>
<evidence type="ECO:0000256" key="3">
    <source>
        <dbReference type="ARBA" id="ARBA00022448"/>
    </source>
</evidence>